<evidence type="ECO:0000256" key="1">
    <source>
        <dbReference type="ARBA" id="ARBA00022441"/>
    </source>
</evidence>
<dbReference type="GO" id="GO:0031463">
    <property type="term" value="C:Cul3-RING ubiquitin ligase complex"/>
    <property type="evidence" value="ECO:0000318"/>
    <property type="project" value="GO_Central"/>
</dbReference>
<organism evidence="4 5">
    <name type="scientific">Branchiostoma floridae</name>
    <name type="common">Florida lancelet</name>
    <name type="synonym">Amphioxus</name>
    <dbReference type="NCBI Taxonomy" id="7739"/>
    <lineage>
        <taxon>Eukaryota</taxon>
        <taxon>Metazoa</taxon>
        <taxon>Chordata</taxon>
        <taxon>Cephalochordata</taxon>
        <taxon>Leptocardii</taxon>
        <taxon>Amphioxiformes</taxon>
        <taxon>Branchiostomatidae</taxon>
        <taxon>Branchiostoma</taxon>
    </lineage>
</organism>
<dbReference type="PIRSF" id="PIRSF037037">
    <property type="entry name" value="Kelch-like_protein_gigaxonin"/>
    <property type="match status" value="1"/>
</dbReference>
<dbReference type="InterPro" id="IPR011333">
    <property type="entry name" value="SKP1/BTB/POZ_sf"/>
</dbReference>
<accession>A0A9J7LJU4</accession>
<dbReference type="PANTHER" id="PTHR24412">
    <property type="entry name" value="KELCH PROTEIN"/>
    <property type="match status" value="1"/>
</dbReference>
<evidence type="ECO:0000313" key="4">
    <source>
        <dbReference type="Proteomes" id="UP000001554"/>
    </source>
</evidence>
<proteinExistence type="predicted"/>
<dbReference type="KEGG" id="bfo:118421082"/>
<protein>
    <submittedName>
        <fullName evidence="5">Kelch-like ECH-associated protein 1</fullName>
    </submittedName>
</protein>
<dbReference type="Proteomes" id="UP000001554">
    <property type="component" value="Chromosome 8"/>
</dbReference>
<dbReference type="RefSeq" id="XP_035684133.1">
    <property type="nucleotide sequence ID" value="XM_035828240.1"/>
</dbReference>
<dbReference type="Pfam" id="PF07707">
    <property type="entry name" value="BACK"/>
    <property type="match status" value="1"/>
</dbReference>
<dbReference type="AlphaFoldDB" id="A0A9J7LJU4"/>
<dbReference type="SMART" id="SM00225">
    <property type="entry name" value="BTB"/>
    <property type="match status" value="1"/>
</dbReference>
<evidence type="ECO:0000313" key="5">
    <source>
        <dbReference type="RefSeq" id="XP_035684133.1"/>
    </source>
</evidence>
<dbReference type="Gene3D" id="1.25.40.420">
    <property type="match status" value="1"/>
</dbReference>
<reference evidence="5" key="2">
    <citation type="submission" date="2025-08" db="UniProtKB">
        <authorList>
            <consortium name="RefSeq"/>
        </authorList>
    </citation>
    <scope>IDENTIFICATION</scope>
    <source>
        <strain evidence="5">S238N-H82</strain>
        <tissue evidence="5">Testes</tissue>
    </source>
</reference>
<dbReference type="GO" id="GO:0043161">
    <property type="term" value="P:proteasome-mediated ubiquitin-dependent protein catabolic process"/>
    <property type="evidence" value="ECO:0000318"/>
    <property type="project" value="GO_Central"/>
</dbReference>
<evidence type="ECO:0000256" key="2">
    <source>
        <dbReference type="ARBA" id="ARBA00022737"/>
    </source>
</evidence>
<name>A0A9J7LJU4_BRAFL</name>
<dbReference type="Gene3D" id="2.120.10.80">
    <property type="entry name" value="Kelch-type beta propeller"/>
    <property type="match status" value="1"/>
</dbReference>
<keyword evidence="4" id="KW-1185">Reference proteome</keyword>
<dbReference type="GO" id="GO:0005737">
    <property type="term" value="C:cytoplasm"/>
    <property type="evidence" value="ECO:0000318"/>
    <property type="project" value="GO_Central"/>
</dbReference>
<dbReference type="GO" id="GO:1990756">
    <property type="term" value="F:ubiquitin-like ligase-substrate adaptor activity"/>
    <property type="evidence" value="ECO:0000318"/>
    <property type="project" value="GO_Central"/>
</dbReference>
<dbReference type="SUPFAM" id="SSF117281">
    <property type="entry name" value="Kelch motif"/>
    <property type="match status" value="1"/>
</dbReference>
<dbReference type="OrthoDB" id="45365at2759"/>
<dbReference type="InterPro" id="IPR011705">
    <property type="entry name" value="BACK"/>
</dbReference>
<dbReference type="SMART" id="SM00875">
    <property type="entry name" value="BACK"/>
    <property type="match status" value="1"/>
</dbReference>
<dbReference type="Pfam" id="PF24681">
    <property type="entry name" value="Kelch_KLHDC2_KLHL20_DRC7"/>
    <property type="match status" value="1"/>
</dbReference>
<dbReference type="InterPro" id="IPR000210">
    <property type="entry name" value="BTB/POZ_dom"/>
</dbReference>
<dbReference type="SUPFAM" id="SSF54695">
    <property type="entry name" value="POZ domain"/>
    <property type="match status" value="1"/>
</dbReference>
<dbReference type="InterPro" id="IPR017096">
    <property type="entry name" value="BTB-kelch_protein"/>
</dbReference>
<dbReference type="SMART" id="SM00612">
    <property type="entry name" value="Kelch"/>
    <property type="match status" value="3"/>
</dbReference>
<sequence length="605" mass="67660">MAGINLSSVRIPALVRNLNDMRVSGSLTDARLHVNGVTFPVHRNVLAAGSPYFAAMFTKGLQEARQEDISIYGVGQEAMTHVLDFIYTGKVSLTGDCFETVQDLVQASDLLQVVDLHRACEEWLVPRVIPANCVSLYFLARTYNCQELAQAARWTLVSDFTDVSKRSEFLDLELSQVIELVSDDYLGVDDEGLDVFEAVVRWAEHNSAGGEVVAKLMKHVKHNAMRSLCLRQKILEHQVLGDCPTSTQLSNTAVQVQGGLSDAAGVLSNPQSLGFTPPFKFCTRRSDAIVSVCKDRESEDPQLYETRTKIKYRLPKPYTASGFSIIVSQDNKLYVAGGLRKSLAVKDQDTNINLYACAHFYVYDGIHNKWWMKASMHVSRFDFALASVGSHVYAIGGKRHPHGKALSDVERYHPEENTWHRMAQLPNGLNGHHAVTIESNIYVLCGFDSPRSKDVLCYQTLTNTWTNVAPMPAIKRIAGATVFCGKIYTILSSWKNSSWKPTTMAMYDPETDRWEEYEQFVPEEVEVVEGPVAGEDRLYLCCTRDLYVLEPTSVLCPLDQWGLYDRNVVPRPGQASLHCMIGYVHNDGLNAITVDDQIRSTKEQA</sequence>
<dbReference type="Pfam" id="PF00651">
    <property type="entry name" value="BTB"/>
    <property type="match status" value="1"/>
</dbReference>
<keyword evidence="1" id="KW-0880">Kelch repeat</keyword>
<dbReference type="InterPro" id="IPR015915">
    <property type="entry name" value="Kelch-typ_b-propeller"/>
</dbReference>
<dbReference type="Gene3D" id="3.30.710.10">
    <property type="entry name" value="Potassium Channel Kv1.1, Chain A"/>
    <property type="match status" value="1"/>
</dbReference>
<reference evidence="4" key="1">
    <citation type="journal article" date="2020" name="Nat. Ecol. Evol.">
        <title>Deeply conserved synteny resolves early events in vertebrate evolution.</title>
        <authorList>
            <person name="Simakov O."/>
            <person name="Marletaz F."/>
            <person name="Yue J.X."/>
            <person name="O'Connell B."/>
            <person name="Jenkins J."/>
            <person name="Brandt A."/>
            <person name="Calef R."/>
            <person name="Tung C.H."/>
            <person name="Huang T.K."/>
            <person name="Schmutz J."/>
            <person name="Satoh N."/>
            <person name="Yu J.K."/>
            <person name="Putnam N.H."/>
            <person name="Green R.E."/>
            <person name="Rokhsar D.S."/>
        </authorList>
    </citation>
    <scope>NUCLEOTIDE SEQUENCE [LARGE SCALE GENOMIC DNA]</scope>
    <source>
        <strain evidence="4">S238N-H82</strain>
    </source>
</reference>
<evidence type="ECO:0000259" key="3">
    <source>
        <dbReference type="PROSITE" id="PS50097"/>
    </source>
</evidence>
<dbReference type="InterPro" id="IPR006652">
    <property type="entry name" value="Kelch_1"/>
</dbReference>
<dbReference type="PROSITE" id="PS50097">
    <property type="entry name" value="BTB"/>
    <property type="match status" value="1"/>
</dbReference>
<dbReference type="PANTHER" id="PTHR24412:SF491">
    <property type="entry name" value="KELCH REPEAT AND BTB DOMAIN-CONTAINING PROTEIN 12"/>
    <property type="match status" value="1"/>
</dbReference>
<feature type="domain" description="BTB" evidence="3">
    <location>
        <begin position="28"/>
        <end position="95"/>
    </location>
</feature>
<gene>
    <name evidence="5" type="primary">LOC118421082</name>
</gene>
<dbReference type="OMA" id="XKELISS"/>
<dbReference type="GeneID" id="118421082"/>
<keyword evidence="2" id="KW-0677">Repeat</keyword>